<gene>
    <name evidence="10" type="ORF">GCM10017559_78540</name>
</gene>
<feature type="compositionally biased region" description="Low complexity" evidence="8">
    <location>
        <begin position="436"/>
        <end position="448"/>
    </location>
</feature>
<dbReference type="Proteomes" id="UP001499930">
    <property type="component" value="Unassembled WGS sequence"/>
</dbReference>
<feature type="compositionally biased region" description="Gly residues" evidence="8">
    <location>
        <begin position="289"/>
        <end position="302"/>
    </location>
</feature>
<dbReference type="PANTHER" id="PTHR43289:SF6">
    <property type="entry name" value="SERINE_THREONINE-PROTEIN KINASE NEKL-3"/>
    <property type="match status" value="1"/>
</dbReference>
<evidence type="ECO:0000256" key="8">
    <source>
        <dbReference type="SAM" id="MobiDB-lite"/>
    </source>
</evidence>
<dbReference type="EC" id="2.7.11.1" evidence="1"/>
<comment type="caution">
    <text evidence="10">The sequence shown here is derived from an EMBL/GenBank/DDBJ whole genome shotgun (WGS) entry which is preliminary data.</text>
</comment>
<proteinExistence type="predicted"/>
<evidence type="ECO:0000256" key="3">
    <source>
        <dbReference type="ARBA" id="ARBA00022679"/>
    </source>
</evidence>
<organism evidence="10 11">
    <name type="scientific">Streptosporangium longisporum</name>
    <dbReference type="NCBI Taxonomy" id="46187"/>
    <lineage>
        <taxon>Bacteria</taxon>
        <taxon>Bacillati</taxon>
        <taxon>Actinomycetota</taxon>
        <taxon>Actinomycetes</taxon>
        <taxon>Streptosporangiales</taxon>
        <taxon>Streptosporangiaceae</taxon>
        <taxon>Streptosporangium</taxon>
    </lineage>
</organism>
<evidence type="ECO:0000256" key="5">
    <source>
        <dbReference type="ARBA" id="ARBA00022777"/>
    </source>
</evidence>
<dbReference type="PROSITE" id="PS00109">
    <property type="entry name" value="PROTEIN_KINASE_TYR"/>
    <property type="match status" value="1"/>
</dbReference>
<dbReference type="EMBL" id="BAAAWD010000029">
    <property type="protein sequence ID" value="GAA3038745.1"/>
    <property type="molecule type" value="Genomic_DNA"/>
</dbReference>
<feature type="domain" description="Protein kinase" evidence="9">
    <location>
        <begin position="5"/>
        <end position="247"/>
    </location>
</feature>
<reference evidence="11" key="1">
    <citation type="journal article" date="2019" name="Int. J. Syst. Evol. Microbiol.">
        <title>The Global Catalogue of Microorganisms (GCM) 10K type strain sequencing project: providing services to taxonomists for standard genome sequencing and annotation.</title>
        <authorList>
            <consortium name="The Broad Institute Genomics Platform"/>
            <consortium name="The Broad Institute Genome Sequencing Center for Infectious Disease"/>
            <person name="Wu L."/>
            <person name="Ma J."/>
        </authorList>
    </citation>
    <scope>NUCLEOTIDE SEQUENCE [LARGE SCALE GENOMIC DNA]</scope>
    <source>
        <strain evidence="11">JCM 3106</strain>
    </source>
</reference>
<evidence type="ECO:0000313" key="10">
    <source>
        <dbReference type="EMBL" id="GAA3038745.1"/>
    </source>
</evidence>
<dbReference type="InterPro" id="IPR000719">
    <property type="entry name" value="Prot_kinase_dom"/>
</dbReference>
<evidence type="ECO:0000256" key="2">
    <source>
        <dbReference type="ARBA" id="ARBA00022527"/>
    </source>
</evidence>
<dbReference type="InterPro" id="IPR008266">
    <property type="entry name" value="Tyr_kinase_AS"/>
</dbReference>
<protein>
    <recommendedName>
        <fullName evidence="1">non-specific serine/threonine protein kinase</fullName>
        <ecNumber evidence="1">2.7.11.1</ecNumber>
    </recommendedName>
</protein>
<evidence type="ECO:0000259" key="9">
    <source>
        <dbReference type="PROSITE" id="PS50011"/>
    </source>
</evidence>
<keyword evidence="11" id="KW-1185">Reference proteome</keyword>
<sequence>MVPEYREIRELGAGGGGRVVLATYAPTGAYVAIKYFDATLKDDPGFLARFRAEARVLVELRDPNVVGLHEYYEDVLEAAVVMELVDGVALRRILDEHGTTSPEAALAVLRGSLLGLAAAHDAGVLHRDLRPENVLVQADGGSKLADLGIALPAGHPGGLAYLAPERRQGAPASAAADVHAAACVFYECLTGRRPPETGPGAAPAHRGAAPVPVDEVPSSVRGLITRGMAVDPADRPRSAREFLQEVEAAAPAAYGPEWEQRGRRHLAELATLLALTFPLARPAAEAGPAGRGGVFGRGGRAGRAGRADRIRRPRLGPRTLAGLGVITVAMTAGVIAGNRPQDRLSADTIFTPPPDSAVVEETPVRQRTRATAPAGPGKPRPSRSTVAERIPSPSRATPADRAAPVPVVPPPPPMSPAVPTSPPTPAVPPLPERPRTTAPTPTGSRTPSARPPDPTPSTTPSPTGSPTGTRRPPAPAHTVGDLSIPRIDAYGAVVRLRASTPDDVTVTVTFAEGPDPGRLAEAPPRTVVLGGSTSYSHALPYAFADPACGHTVHRRVTVSTVPGAPGGAFSRTEEARGEPCEPPAVSITSFDGTTVAFQVTTSGPEPVTVRLGFAQGPGGAHDTPPSDTLTSDTRELELSGGTEYAREVTGEFGEPQGCDGHATRLVTITTLPEGAVSSGTALVDLPPCSPDR</sequence>
<dbReference type="PANTHER" id="PTHR43289">
    <property type="entry name" value="MITOGEN-ACTIVATED PROTEIN KINASE KINASE KINASE 20-RELATED"/>
    <property type="match status" value="1"/>
</dbReference>
<keyword evidence="3" id="KW-0808">Transferase</keyword>
<feature type="compositionally biased region" description="Low complexity" evidence="8">
    <location>
        <begin position="460"/>
        <end position="471"/>
    </location>
</feature>
<evidence type="ECO:0000256" key="7">
    <source>
        <dbReference type="PROSITE-ProRule" id="PRU10141"/>
    </source>
</evidence>
<keyword evidence="2" id="KW-0723">Serine/threonine-protein kinase</keyword>
<dbReference type="InterPro" id="IPR020635">
    <property type="entry name" value="Tyr_kinase_cat_dom"/>
</dbReference>
<dbReference type="SMART" id="SM00219">
    <property type="entry name" value="TyrKc"/>
    <property type="match status" value="1"/>
</dbReference>
<feature type="region of interest" description="Disordered" evidence="8">
    <location>
        <begin position="344"/>
        <end position="482"/>
    </location>
</feature>
<feature type="binding site" evidence="7">
    <location>
        <position position="34"/>
    </location>
    <ligand>
        <name>ATP</name>
        <dbReference type="ChEBI" id="CHEBI:30616"/>
    </ligand>
</feature>
<dbReference type="Pfam" id="PF00069">
    <property type="entry name" value="Pkinase"/>
    <property type="match status" value="1"/>
</dbReference>
<dbReference type="InterPro" id="IPR011009">
    <property type="entry name" value="Kinase-like_dom_sf"/>
</dbReference>
<evidence type="ECO:0000313" key="11">
    <source>
        <dbReference type="Proteomes" id="UP001499930"/>
    </source>
</evidence>
<dbReference type="PROSITE" id="PS50011">
    <property type="entry name" value="PROTEIN_KINASE_DOM"/>
    <property type="match status" value="1"/>
</dbReference>
<feature type="compositionally biased region" description="Pro residues" evidence="8">
    <location>
        <begin position="406"/>
        <end position="431"/>
    </location>
</feature>
<keyword evidence="5" id="KW-0418">Kinase</keyword>
<dbReference type="CDD" id="cd14014">
    <property type="entry name" value="STKc_PknB_like"/>
    <property type="match status" value="1"/>
</dbReference>
<dbReference type="Gene3D" id="1.10.510.10">
    <property type="entry name" value="Transferase(Phosphotransferase) domain 1"/>
    <property type="match status" value="1"/>
</dbReference>
<keyword evidence="4 7" id="KW-0547">Nucleotide-binding</keyword>
<evidence type="ECO:0000256" key="4">
    <source>
        <dbReference type="ARBA" id="ARBA00022741"/>
    </source>
</evidence>
<dbReference type="PROSITE" id="PS00107">
    <property type="entry name" value="PROTEIN_KINASE_ATP"/>
    <property type="match status" value="1"/>
</dbReference>
<keyword evidence="6 7" id="KW-0067">ATP-binding</keyword>
<dbReference type="SUPFAM" id="SSF56112">
    <property type="entry name" value="Protein kinase-like (PK-like)"/>
    <property type="match status" value="1"/>
</dbReference>
<feature type="compositionally biased region" description="Pro residues" evidence="8">
    <location>
        <begin position="449"/>
        <end position="459"/>
    </location>
</feature>
<evidence type="ECO:0000256" key="1">
    <source>
        <dbReference type="ARBA" id="ARBA00012513"/>
    </source>
</evidence>
<feature type="compositionally biased region" description="Low complexity" evidence="8">
    <location>
        <begin position="395"/>
        <end position="405"/>
    </location>
</feature>
<evidence type="ECO:0000256" key="6">
    <source>
        <dbReference type="ARBA" id="ARBA00022840"/>
    </source>
</evidence>
<dbReference type="InterPro" id="IPR017441">
    <property type="entry name" value="Protein_kinase_ATP_BS"/>
</dbReference>
<feature type="region of interest" description="Disordered" evidence="8">
    <location>
        <begin position="284"/>
        <end position="313"/>
    </location>
</feature>
<accession>A0ABP6LBL5</accession>
<name>A0ABP6LBL5_9ACTN</name>
<dbReference type="RefSeq" id="WP_344906652.1">
    <property type="nucleotide sequence ID" value="NZ_BAAAWD010000029.1"/>
</dbReference>